<dbReference type="AlphaFoldDB" id="A0A9X2IPG2"/>
<dbReference type="Proteomes" id="UP001139179">
    <property type="component" value="Unassembled WGS sequence"/>
</dbReference>
<reference evidence="1" key="1">
    <citation type="submission" date="2022-05" db="EMBL/GenBank/DDBJ databases">
        <title>Comparative Genomics of Spacecraft Associated Microbes.</title>
        <authorList>
            <person name="Tran M.T."/>
            <person name="Wright A."/>
            <person name="Seuylemezian A."/>
            <person name="Eisen J."/>
            <person name="Coil D."/>
        </authorList>
    </citation>
    <scope>NUCLEOTIDE SEQUENCE</scope>
    <source>
        <strain evidence="1">214.1.1</strain>
    </source>
</reference>
<name>A0A9X2IPG2_9BACI</name>
<organism evidence="1 2">
    <name type="scientific">Halalkalibacter oceani</name>
    <dbReference type="NCBI Taxonomy" id="1653776"/>
    <lineage>
        <taxon>Bacteria</taxon>
        <taxon>Bacillati</taxon>
        <taxon>Bacillota</taxon>
        <taxon>Bacilli</taxon>
        <taxon>Bacillales</taxon>
        <taxon>Bacillaceae</taxon>
        <taxon>Halalkalibacter</taxon>
    </lineage>
</organism>
<dbReference type="RefSeq" id="WP_251224682.1">
    <property type="nucleotide sequence ID" value="NZ_JAMBOL010000026.1"/>
</dbReference>
<dbReference type="NCBIfam" id="TIGR02834">
    <property type="entry name" value="spo_ytxC"/>
    <property type="match status" value="1"/>
</dbReference>
<evidence type="ECO:0000313" key="1">
    <source>
        <dbReference type="EMBL" id="MCM3715999.1"/>
    </source>
</evidence>
<dbReference type="InterPro" id="IPR014199">
    <property type="entry name" value="Spore_YtxC"/>
</dbReference>
<evidence type="ECO:0000313" key="2">
    <source>
        <dbReference type="Proteomes" id="UP001139179"/>
    </source>
</evidence>
<sequence>MIAIHFEQTDDCKQLLDQLRTYIRNYAAYGLEGTVKREGETTILLNYENQFVNFYDSFHPLLVSVLTDYVISTKEEEWLLDIVETMFYFTAKEEQQEIITIARAILEGDRDDLPMMKTFFNRRAYIYEAFANHVEEETSFFYEPFLTFRLREYGEMLIDCVEMAIDEYMLEQEYQNMIADLRHYVKSHQPKFSCLHIVHDQGFTLYDEHFRRLTREELLFHLNVELMFEEALEVEEMVVSPLVSLLPGRVYLFTDEPDDGVILTLQAIFEERLRLYPLRAYEPESTNF</sequence>
<dbReference type="PIRSF" id="PIRSF012563">
    <property type="entry name" value="YtxC"/>
    <property type="match status" value="1"/>
</dbReference>
<keyword evidence="2" id="KW-1185">Reference proteome</keyword>
<comment type="caution">
    <text evidence="1">The sequence shown here is derived from an EMBL/GenBank/DDBJ whole genome shotgun (WGS) entry which is preliminary data.</text>
</comment>
<gene>
    <name evidence="1" type="primary">ytxC</name>
    <name evidence="1" type="ORF">M3202_18265</name>
</gene>
<protein>
    <submittedName>
        <fullName evidence="1">Sporulation protein YtxC</fullName>
    </submittedName>
</protein>
<dbReference type="EMBL" id="JAMBOL010000026">
    <property type="protein sequence ID" value="MCM3715999.1"/>
    <property type="molecule type" value="Genomic_DNA"/>
</dbReference>
<dbReference type="Pfam" id="PF08812">
    <property type="entry name" value="YtxC"/>
    <property type="match status" value="1"/>
</dbReference>
<accession>A0A9X2IPG2</accession>
<proteinExistence type="predicted"/>